<keyword evidence="2" id="KW-1185">Reference proteome</keyword>
<organism evidence="1 2">
    <name type="scientific">Staphylococcus phage 6ec</name>
    <dbReference type="NCBI Taxonomy" id="1500386"/>
    <lineage>
        <taxon>Viruses</taxon>
        <taxon>Duplodnaviria</taxon>
        <taxon>Heunggongvirae</taxon>
        <taxon>Uroviricota</taxon>
        <taxon>Caudoviricetes</taxon>
        <taxon>Sextaecvirus</taxon>
        <taxon>Sextaecvirus sextaec</taxon>
    </lineage>
</organism>
<dbReference type="KEGG" id="vg:19685873"/>
<dbReference type="GeneID" id="19685873"/>
<protein>
    <submittedName>
        <fullName evidence="1">Uncharacterized protein</fullName>
    </submittedName>
</protein>
<accession>A0A060AL25</accession>
<dbReference type="Proteomes" id="UP000026999">
    <property type="component" value="Segment"/>
</dbReference>
<evidence type="ECO:0000313" key="1">
    <source>
        <dbReference type="EMBL" id="AIA64158.1"/>
    </source>
</evidence>
<name>A0A060AL25_9CAUD</name>
<reference evidence="1 2" key="1">
    <citation type="journal article" date="2014" name="Genome Announc.">
        <title>Complete Genome Sequence of a Staphylococcus epidermidis Bacteriophage Isolated from the Anterior Nares of Humans.</title>
        <authorList>
            <person name="Aswani V.H."/>
            <person name="Tremblay D.M."/>
            <person name="Moineau S."/>
            <person name="Shukla S.K."/>
        </authorList>
    </citation>
    <scope>NUCLEOTIDE SEQUENCE [LARGE SCALE GENOMIC DNA]</scope>
</reference>
<dbReference type="EMBL" id="KJ804259">
    <property type="protein sequence ID" value="AIA64158.1"/>
    <property type="molecule type" value="Genomic_DNA"/>
</dbReference>
<proteinExistence type="predicted"/>
<evidence type="ECO:0000313" key="2">
    <source>
        <dbReference type="Proteomes" id="UP000026999"/>
    </source>
</evidence>
<sequence>MKMMDSLHLIANIHMINSNNMNLLQAHIIKIILDFENQSDIIDIKKYKKMK</sequence>
<dbReference type="RefSeq" id="YP_009042637.1">
    <property type="nucleotide sequence ID" value="NC_024355.1"/>
</dbReference>
<gene>
    <name evidence="1" type="ORF">PHAGE6E_132</name>
</gene>